<comment type="caution">
    <text evidence="1">The sequence shown here is derived from an EMBL/GenBank/DDBJ whole genome shotgun (WGS) entry which is preliminary data.</text>
</comment>
<keyword evidence="2" id="KW-1185">Reference proteome</keyword>
<name>A0A835S9I6_VANPL</name>
<reference evidence="1 2" key="1">
    <citation type="journal article" date="2020" name="Nat. Food">
        <title>A phased Vanilla planifolia genome enables genetic improvement of flavour and production.</title>
        <authorList>
            <person name="Hasing T."/>
            <person name="Tang H."/>
            <person name="Brym M."/>
            <person name="Khazi F."/>
            <person name="Huang T."/>
            <person name="Chambers A.H."/>
        </authorList>
    </citation>
    <scope>NUCLEOTIDE SEQUENCE [LARGE SCALE GENOMIC DNA]</scope>
    <source>
        <tissue evidence="1">Leaf</tissue>
    </source>
</reference>
<dbReference type="Proteomes" id="UP000636800">
    <property type="component" value="Chromosome 1"/>
</dbReference>
<dbReference type="EMBL" id="JADCNL010000001">
    <property type="protein sequence ID" value="KAG0499367.1"/>
    <property type="molecule type" value="Genomic_DNA"/>
</dbReference>
<gene>
    <name evidence="1" type="ORF">HPP92_004058</name>
</gene>
<protein>
    <submittedName>
        <fullName evidence="1">Uncharacterized protein</fullName>
    </submittedName>
</protein>
<evidence type="ECO:0000313" key="2">
    <source>
        <dbReference type="Proteomes" id="UP000636800"/>
    </source>
</evidence>
<proteinExistence type="predicted"/>
<dbReference type="AlphaFoldDB" id="A0A835S9I6"/>
<sequence>MDPSVTGKEELLLLKRALGQKAHLMWKGSQPLVCLRRRDRVEWLLRISFTASATSKPQTGVIAPQTAFSGQIAPPDRKAQGSRTVPPVEIIPLLSSPHRDQCSLLPSCSHAPTWALPRLPRHRRECAPCSRSFFSGTKDVVRDALRMESSRPRNLPRRQMFPAGSIWRPEAHRAVGSFTRSRSIAAEGDDRLRADADARVWCFPSYARRKVFVGPAMPAFRWWIRR</sequence>
<evidence type="ECO:0000313" key="1">
    <source>
        <dbReference type="EMBL" id="KAG0499367.1"/>
    </source>
</evidence>
<organism evidence="1 2">
    <name type="scientific">Vanilla planifolia</name>
    <name type="common">Vanilla</name>
    <dbReference type="NCBI Taxonomy" id="51239"/>
    <lineage>
        <taxon>Eukaryota</taxon>
        <taxon>Viridiplantae</taxon>
        <taxon>Streptophyta</taxon>
        <taxon>Embryophyta</taxon>
        <taxon>Tracheophyta</taxon>
        <taxon>Spermatophyta</taxon>
        <taxon>Magnoliopsida</taxon>
        <taxon>Liliopsida</taxon>
        <taxon>Asparagales</taxon>
        <taxon>Orchidaceae</taxon>
        <taxon>Vanilloideae</taxon>
        <taxon>Vanilleae</taxon>
        <taxon>Vanilla</taxon>
    </lineage>
</organism>
<accession>A0A835S9I6</accession>
<dbReference type="OrthoDB" id="368507at2759"/>